<dbReference type="GO" id="GO:0034625">
    <property type="term" value="P:fatty acid elongation, monounsaturated fatty acid"/>
    <property type="evidence" value="ECO:0007669"/>
    <property type="project" value="TreeGrafter"/>
</dbReference>
<evidence type="ECO:0000256" key="5">
    <source>
        <dbReference type="ARBA" id="ARBA00022832"/>
    </source>
</evidence>
<gene>
    <name evidence="12" type="ORF">BpHYR1_034982</name>
</gene>
<name>A0A3M7R3Z6_BRAPC</name>
<dbReference type="AlphaFoldDB" id="A0A3M7R3Z6"/>
<dbReference type="InterPro" id="IPR002076">
    <property type="entry name" value="ELO_fam"/>
</dbReference>
<organism evidence="12 13">
    <name type="scientific">Brachionus plicatilis</name>
    <name type="common">Marine rotifer</name>
    <name type="synonym">Brachionus muelleri</name>
    <dbReference type="NCBI Taxonomy" id="10195"/>
    <lineage>
        <taxon>Eukaryota</taxon>
        <taxon>Metazoa</taxon>
        <taxon>Spiralia</taxon>
        <taxon>Gnathifera</taxon>
        <taxon>Rotifera</taxon>
        <taxon>Eurotatoria</taxon>
        <taxon>Monogononta</taxon>
        <taxon>Pseudotrocha</taxon>
        <taxon>Ploima</taxon>
        <taxon>Brachionidae</taxon>
        <taxon>Brachionus</taxon>
    </lineage>
</organism>
<proteinExistence type="inferred from homology"/>
<evidence type="ECO:0000313" key="12">
    <source>
        <dbReference type="EMBL" id="RNA17955.1"/>
    </source>
</evidence>
<comment type="similarity">
    <text evidence="10">Belongs to the ELO family.</text>
</comment>
<evidence type="ECO:0000256" key="3">
    <source>
        <dbReference type="ARBA" id="ARBA00022679"/>
    </source>
</evidence>
<dbReference type="Proteomes" id="UP000276133">
    <property type="component" value="Unassembled WGS sequence"/>
</dbReference>
<evidence type="ECO:0000256" key="11">
    <source>
        <dbReference type="SAM" id="MobiDB-lite"/>
    </source>
</evidence>
<dbReference type="EMBL" id="REGN01004336">
    <property type="protein sequence ID" value="RNA17955.1"/>
    <property type="molecule type" value="Genomic_DNA"/>
</dbReference>
<sequence>MSFEPNGPLYEPLITNGYYQSKSGINYTNLFFYEKKFFSQKYVDSKRVWMQNNWHTSFIYAFVYIVAIFAGQAYMRTRDRYDLRKALIAWNFVLALFSIMGTIRVWPEFFYTISNKGIVHSVCSTDYTYGVTGCWSWLFILSKVPELVDTVFIILRKQQLIFLHWYHHATVLIYCWYSSKDFTGSGRWFVLMNYTVHAVMYSYYGFRALRFNIPKWVNIAITSGQISQMIFGIYINLVAYSQLKQNRACDVSYENIFWSFAMYFSYFVLFFHFFYKAYIAPKPKSKSKVHANGNGNVKLVNGNSHGIESEKDK</sequence>
<dbReference type="STRING" id="10195.A0A3M7R3Z6"/>
<dbReference type="GO" id="GO:0042761">
    <property type="term" value="P:very long-chain fatty acid biosynthetic process"/>
    <property type="evidence" value="ECO:0007669"/>
    <property type="project" value="TreeGrafter"/>
</dbReference>
<dbReference type="GO" id="GO:0019367">
    <property type="term" value="P:fatty acid elongation, saturated fatty acid"/>
    <property type="evidence" value="ECO:0007669"/>
    <property type="project" value="TreeGrafter"/>
</dbReference>
<feature type="transmembrane region" description="Helical" evidence="10">
    <location>
        <begin position="185"/>
        <end position="204"/>
    </location>
</feature>
<evidence type="ECO:0000256" key="10">
    <source>
        <dbReference type="RuleBase" id="RU361115"/>
    </source>
</evidence>
<keyword evidence="5 10" id="KW-0276">Fatty acid metabolism</keyword>
<dbReference type="OrthoDB" id="10259681at2759"/>
<dbReference type="GO" id="GO:0005789">
    <property type="term" value="C:endoplasmic reticulum membrane"/>
    <property type="evidence" value="ECO:0007669"/>
    <property type="project" value="TreeGrafter"/>
</dbReference>
<evidence type="ECO:0000313" key="13">
    <source>
        <dbReference type="Proteomes" id="UP000276133"/>
    </source>
</evidence>
<evidence type="ECO:0000256" key="9">
    <source>
        <dbReference type="ARBA" id="ARBA00023160"/>
    </source>
</evidence>
<dbReference type="PANTHER" id="PTHR11157">
    <property type="entry name" value="FATTY ACID ACYL TRANSFERASE-RELATED"/>
    <property type="match status" value="1"/>
</dbReference>
<keyword evidence="4 10" id="KW-0812">Transmembrane</keyword>
<keyword evidence="13" id="KW-1185">Reference proteome</keyword>
<evidence type="ECO:0000256" key="1">
    <source>
        <dbReference type="ARBA" id="ARBA00004141"/>
    </source>
</evidence>
<evidence type="ECO:0000256" key="6">
    <source>
        <dbReference type="ARBA" id="ARBA00022989"/>
    </source>
</evidence>
<comment type="catalytic activity">
    <reaction evidence="10">
        <text>a very-long-chain acyl-CoA + malonyl-CoA + H(+) = a very-long-chain 3-oxoacyl-CoA + CO2 + CoA</text>
        <dbReference type="Rhea" id="RHEA:32727"/>
        <dbReference type="ChEBI" id="CHEBI:15378"/>
        <dbReference type="ChEBI" id="CHEBI:16526"/>
        <dbReference type="ChEBI" id="CHEBI:57287"/>
        <dbReference type="ChEBI" id="CHEBI:57384"/>
        <dbReference type="ChEBI" id="CHEBI:90725"/>
        <dbReference type="ChEBI" id="CHEBI:90736"/>
        <dbReference type="EC" id="2.3.1.199"/>
    </reaction>
</comment>
<comment type="caution">
    <text evidence="12">The sequence shown here is derived from an EMBL/GenBank/DDBJ whole genome shotgun (WGS) entry which is preliminary data.</text>
</comment>
<dbReference type="InterPro" id="IPR030457">
    <property type="entry name" value="ELO_CS"/>
</dbReference>
<accession>A0A3M7R3Z6</accession>
<dbReference type="GO" id="GO:0034626">
    <property type="term" value="P:fatty acid elongation, polyunsaturated fatty acid"/>
    <property type="evidence" value="ECO:0007669"/>
    <property type="project" value="TreeGrafter"/>
</dbReference>
<protein>
    <recommendedName>
        <fullName evidence="10">Elongation of very long chain fatty acids protein</fullName>
        <ecNumber evidence="10">2.3.1.199</ecNumber>
    </recommendedName>
    <alternativeName>
        <fullName evidence="10">Very-long-chain 3-oxoacyl-CoA synthase</fullName>
    </alternativeName>
</protein>
<feature type="transmembrane region" description="Helical" evidence="10">
    <location>
        <begin position="216"/>
        <end position="236"/>
    </location>
</feature>
<keyword evidence="6 10" id="KW-1133">Transmembrane helix</keyword>
<keyword evidence="8 10" id="KW-0472">Membrane</keyword>
<feature type="region of interest" description="Disordered" evidence="11">
    <location>
        <begin position="292"/>
        <end position="313"/>
    </location>
</feature>
<keyword evidence="7 10" id="KW-0443">Lipid metabolism</keyword>
<keyword evidence="2 10" id="KW-0444">Lipid biosynthesis</keyword>
<dbReference type="PANTHER" id="PTHR11157:SF17">
    <property type="entry name" value="ELONGATION OF VERY LONG CHAIN FATTY ACIDS PROTEIN 6"/>
    <property type="match status" value="1"/>
</dbReference>
<evidence type="ECO:0000256" key="4">
    <source>
        <dbReference type="ARBA" id="ARBA00022692"/>
    </source>
</evidence>
<feature type="transmembrane region" description="Helical" evidence="10">
    <location>
        <begin position="87"/>
        <end position="107"/>
    </location>
</feature>
<feature type="transmembrane region" description="Helical" evidence="10">
    <location>
        <begin position="256"/>
        <end position="278"/>
    </location>
</feature>
<dbReference type="EC" id="2.3.1.199" evidence="10"/>
<feature type="compositionally biased region" description="Low complexity" evidence="11">
    <location>
        <begin position="292"/>
        <end position="303"/>
    </location>
</feature>
<evidence type="ECO:0000256" key="7">
    <source>
        <dbReference type="ARBA" id="ARBA00023098"/>
    </source>
</evidence>
<evidence type="ECO:0000256" key="2">
    <source>
        <dbReference type="ARBA" id="ARBA00022516"/>
    </source>
</evidence>
<keyword evidence="3 10" id="KW-0808">Transferase</keyword>
<dbReference type="GO" id="GO:0030148">
    <property type="term" value="P:sphingolipid biosynthetic process"/>
    <property type="evidence" value="ECO:0007669"/>
    <property type="project" value="TreeGrafter"/>
</dbReference>
<dbReference type="Pfam" id="PF01151">
    <property type="entry name" value="ELO"/>
    <property type="match status" value="1"/>
</dbReference>
<evidence type="ECO:0000256" key="8">
    <source>
        <dbReference type="ARBA" id="ARBA00023136"/>
    </source>
</evidence>
<feature type="transmembrane region" description="Helical" evidence="10">
    <location>
        <begin position="57"/>
        <end position="75"/>
    </location>
</feature>
<comment type="subcellular location">
    <subcellularLocation>
        <location evidence="1">Membrane</location>
        <topology evidence="1">Multi-pass membrane protein</topology>
    </subcellularLocation>
</comment>
<reference evidence="12 13" key="1">
    <citation type="journal article" date="2018" name="Sci. Rep.">
        <title>Genomic signatures of local adaptation to the degree of environmental predictability in rotifers.</title>
        <authorList>
            <person name="Franch-Gras L."/>
            <person name="Hahn C."/>
            <person name="Garcia-Roger E.M."/>
            <person name="Carmona M.J."/>
            <person name="Serra M."/>
            <person name="Gomez A."/>
        </authorList>
    </citation>
    <scope>NUCLEOTIDE SEQUENCE [LARGE SCALE GENOMIC DNA]</scope>
    <source>
        <strain evidence="12">HYR1</strain>
    </source>
</reference>
<dbReference type="GO" id="GO:0009922">
    <property type="term" value="F:fatty acid elongase activity"/>
    <property type="evidence" value="ECO:0007669"/>
    <property type="project" value="UniProtKB-EC"/>
</dbReference>
<dbReference type="PROSITE" id="PS01188">
    <property type="entry name" value="ELO"/>
    <property type="match status" value="1"/>
</dbReference>
<keyword evidence="9 10" id="KW-0275">Fatty acid biosynthesis</keyword>